<name>A0A5Q2RGX0_9ACTN</name>
<keyword evidence="2" id="KW-1185">Reference proteome</keyword>
<dbReference type="KEGG" id="atq:GH723_02620"/>
<evidence type="ECO:0000313" key="1">
    <source>
        <dbReference type="EMBL" id="QGG94082.1"/>
    </source>
</evidence>
<dbReference type="AlphaFoldDB" id="A0A5Q2RGX0"/>
<proteinExistence type="predicted"/>
<evidence type="ECO:0008006" key="3">
    <source>
        <dbReference type="Google" id="ProtNLM"/>
    </source>
</evidence>
<dbReference type="Proteomes" id="UP000334019">
    <property type="component" value="Chromosome"/>
</dbReference>
<sequence>MTSGRFDWPWAHYKVEGTGPTIDEAVIIPNTPLVEISAHLDDPHKLAGWFGATLDTEHHTLTISRAPNDLVIAAVNTELIDQARCHTLTGVTATGQLRGYVSLRTIACQVTASGSMRARIGHGTEVWTHVDLPRRTPQAVVGFLLHVVRIGHHNLRSELGT</sequence>
<accession>A0A5Q2RGX0</accession>
<dbReference type="RefSeq" id="WP_153758188.1">
    <property type="nucleotide sequence ID" value="NZ_CP045851.1"/>
</dbReference>
<organism evidence="1 2">
    <name type="scientific">Actinomarinicola tropica</name>
    <dbReference type="NCBI Taxonomy" id="2789776"/>
    <lineage>
        <taxon>Bacteria</taxon>
        <taxon>Bacillati</taxon>
        <taxon>Actinomycetota</taxon>
        <taxon>Acidimicrobiia</taxon>
        <taxon>Acidimicrobiales</taxon>
        <taxon>Iamiaceae</taxon>
        <taxon>Actinomarinicola</taxon>
    </lineage>
</organism>
<gene>
    <name evidence="1" type="ORF">GH723_02620</name>
</gene>
<reference evidence="1 2" key="1">
    <citation type="submission" date="2019-11" db="EMBL/GenBank/DDBJ databases">
        <authorList>
            <person name="He Y."/>
        </authorList>
    </citation>
    <scope>NUCLEOTIDE SEQUENCE [LARGE SCALE GENOMIC DNA]</scope>
    <source>
        <strain evidence="1 2">SCSIO 58843</strain>
    </source>
</reference>
<protein>
    <recommendedName>
        <fullName evidence="3">SRPBCC family protein</fullName>
    </recommendedName>
</protein>
<evidence type="ECO:0000313" key="2">
    <source>
        <dbReference type="Proteomes" id="UP000334019"/>
    </source>
</evidence>
<dbReference type="EMBL" id="CP045851">
    <property type="protein sequence ID" value="QGG94082.1"/>
    <property type="molecule type" value="Genomic_DNA"/>
</dbReference>